<feature type="transmembrane region" description="Helical" evidence="7">
    <location>
        <begin position="6"/>
        <end position="26"/>
    </location>
</feature>
<feature type="transmembrane region" description="Helical" evidence="7">
    <location>
        <begin position="193"/>
        <end position="215"/>
    </location>
</feature>
<dbReference type="InterPro" id="IPR035906">
    <property type="entry name" value="MetI-like_sf"/>
</dbReference>
<feature type="transmembrane region" description="Helical" evidence="7">
    <location>
        <begin position="136"/>
        <end position="155"/>
    </location>
</feature>
<feature type="domain" description="ABC transmembrane type-1" evidence="8">
    <location>
        <begin position="99"/>
        <end position="315"/>
    </location>
</feature>
<evidence type="ECO:0000256" key="3">
    <source>
        <dbReference type="ARBA" id="ARBA00022475"/>
    </source>
</evidence>
<feature type="transmembrane region" description="Helical" evidence="7">
    <location>
        <begin position="236"/>
        <end position="261"/>
    </location>
</feature>
<keyword evidence="6 7" id="KW-0472">Membrane</keyword>
<organism evidence="9 10">
    <name type="scientific">Pedococcus ginsenosidimutans</name>
    <dbReference type="NCBI Taxonomy" id="490570"/>
    <lineage>
        <taxon>Bacteria</taxon>
        <taxon>Bacillati</taxon>
        <taxon>Actinomycetota</taxon>
        <taxon>Actinomycetes</taxon>
        <taxon>Micrococcales</taxon>
        <taxon>Intrasporangiaceae</taxon>
        <taxon>Pedococcus</taxon>
    </lineage>
</organism>
<dbReference type="PROSITE" id="PS50928">
    <property type="entry name" value="ABC_TM1"/>
    <property type="match status" value="1"/>
</dbReference>
<dbReference type="RefSeq" id="WP_345502950.1">
    <property type="nucleotide sequence ID" value="NZ_BAABLO010000005.1"/>
</dbReference>
<evidence type="ECO:0000256" key="2">
    <source>
        <dbReference type="ARBA" id="ARBA00022448"/>
    </source>
</evidence>
<accession>A0ABP8Y7G9</accession>
<dbReference type="SUPFAM" id="SSF161098">
    <property type="entry name" value="MetI-like"/>
    <property type="match status" value="1"/>
</dbReference>
<name>A0ABP8Y7G9_9MICO</name>
<dbReference type="Pfam" id="PF00528">
    <property type="entry name" value="BPD_transp_1"/>
    <property type="match status" value="1"/>
</dbReference>
<keyword evidence="5 7" id="KW-1133">Transmembrane helix</keyword>
<dbReference type="CDD" id="cd06261">
    <property type="entry name" value="TM_PBP2"/>
    <property type="match status" value="1"/>
</dbReference>
<comment type="caution">
    <text evidence="9">The sequence shown here is derived from an EMBL/GenBank/DDBJ whole genome shotgun (WGS) entry which is preliminary data.</text>
</comment>
<dbReference type="InterPro" id="IPR000515">
    <property type="entry name" value="MetI-like"/>
</dbReference>
<dbReference type="PANTHER" id="PTHR30193:SF18">
    <property type="entry name" value="OSMOPROTECTIVE COMPOUNDS UPTAKE PERMEASE PROTEIN GGTC"/>
    <property type="match status" value="1"/>
</dbReference>
<reference evidence="10" key="1">
    <citation type="journal article" date="2019" name="Int. J. Syst. Evol. Microbiol.">
        <title>The Global Catalogue of Microorganisms (GCM) 10K type strain sequencing project: providing services to taxonomists for standard genome sequencing and annotation.</title>
        <authorList>
            <consortium name="The Broad Institute Genomics Platform"/>
            <consortium name="The Broad Institute Genome Sequencing Center for Infectious Disease"/>
            <person name="Wu L."/>
            <person name="Ma J."/>
        </authorList>
    </citation>
    <scope>NUCLEOTIDE SEQUENCE [LARGE SCALE GENOMIC DNA]</scope>
    <source>
        <strain evidence="10">JCM 18961</strain>
    </source>
</reference>
<dbReference type="PANTHER" id="PTHR30193">
    <property type="entry name" value="ABC TRANSPORTER PERMEASE PROTEIN"/>
    <property type="match status" value="1"/>
</dbReference>
<evidence type="ECO:0000259" key="8">
    <source>
        <dbReference type="PROSITE" id="PS50928"/>
    </source>
</evidence>
<evidence type="ECO:0000256" key="1">
    <source>
        <dbReference type="ARBA" id="ARBA00004651"/>
    </source>
</evidence>
<proteinExistence type="inferred from homology"/>
<feature type="transmembrane region" description="Helical" evidence="7">
    <location>
        <begin position="47"/>
        <end position="74"/>
    </location>
</feature>
<evidence type="ECO:0000256" key="7">
    <source>
        <dbReference type="RuleBase" id="RU363032"/>
    </source>
</evidence>
<evidence type="ECO:0000256" key="4">
    <source>
        <dbReference type="ARBA" id="ARBA00022692"/>
    </source>
</evidence>
<evidence type="ECO:0000256" key="6">
    <source>
        <dbReference type="ARBA" id="ARBA00023136"/>
    </source>
</evidence>
<keyword evidence="10" id="KW-1185">Reference proteome</keyword>
<comment type="subcellular location">
    <subcellularLocation>
        <location evidence="1 7">Cell membrane</location>
        <topology evidence="1 7">Multi-pass membrane protein</topology>
    </subcellularLocation>
</comment>
<protein>
    <submittedName>
        <fullName evidence="9">Sugar ABC transporter permease</fullName>
    </submittedName>
</protein>
<feature type="transmembrane region" description="Helical" evidence="7">
    <location>
        <begin position="103"/>
        <end position="124"/>
    </location>
</feature>
<evidence type="ECO:0000313" key="9">
    <source>
        <dbReference type="EMBL" id="GAA4722121.1"/>
    </source>
</evidence>
<sequence length="326" mass="35407">MDPLTSVPALILIGAVAIPAAVYLMLGAGESILTRSGLQRHRGVRPWLWLLVPLLIIGVILLYPLVATVVYSFLDAKAQRGVGGQNFAWALGSDMRSVIGNNLIWLIAFPVVTLVLALVVAVLFDRVRYERVAMTLVLLPTAISFTAGSIIWRQIYTYSPPGQAQRGLLNALWTLVPGNEPVAWLQTPFVNTLALIFVAVWSSLGVAALILSAAVKNVPVELVEAARLDGAGEWRIFRSITLPSILPAVLVVVTTEVIFALKIFDIVYVMTNGNFNTNTIANRMYYELFAANNLGHASAIAVILLVVALPVVLINIREFRAEEATV</sequence>
<evidence type="ECO:0000256" key="5">
    <source>
        <dbReference type="ARBA" id="ARBA00022989"/>
    </source>
</evidence>
<comment type="similarity">
    <text evidence="7">Belongs to the binding-protein-dependent transport system permease family.</text>
</comment>
<evidence type="ECO:0000313" key="10">
    <source>
        <dbReference type="Proteomes" id="UP001500556"/>
    </source>
</evidence>
<dbReference type="Proteomes" id="UP001500556">
    <property type="component" value="Unassembled WGS sequence"/>
</dbReference>
<dbReference type="InterPro" id="IPR051393">
    <property type="entry name" value="ABC_transporter_permease"/>
</dbReference>
<keyword evidence="4 7" id="KW-0812">Transmembrane</keyword>
<keyword evidence="2 7" id="KW-0813">Transport</keyword>
<dbReference type="Gene3D" id="1.10.3720.10">
    <property type="entry name" value="MetI-like"/>
    <property type="match status" value="1"/>
</dbReference>
<gene>
    <name evidence="9" type="ORF">GCM10025782_20090</name>
</gene>
<dbReference type="EMBL" id="BAABLO010000005">
    <property type="protein sequence ID" value="GAA4722121.1"/>
    <property type="molecule type" value="Genomic_DNA"/>
</dbReference>
<feature type="transmembrane region" description="Helical" evidence="7">
    <location>
        <begin position="294"/>
        <end position="316"/>
    </location>
</feature>
<keyword evidence="3" id="KW-1003">Cell membrane</keyword>